<feature type="compositionally biased region" description="Basic residues" evidence="6">
    <location>
        <begin position="188"/>
        <end position="202"/>
    </location>
</feature>
<name>A0A9J6FS87_HAELO</name>
<dbReference type="PROSITE" id="PS50214">
    <property type="entry name" value="DISINTEGRIN_2"/>
    <property type="match status" value="1"/>
</dbReference>
<dbReference type="InterPro" id="IPR001762">
    <property type="entry name" value="Disintegrin_dom"/>
</dbReference>
<dbReference type="Gene3D" id="3.40.390.10">
    <property type="entry name" value="Collagenase (Catalytic Domain)"/>
    <property type="match status" value="1"/>
</dbReference>
<keyword evidence="3" id="KW-0165">Cleavage on pair of basic residues</keyword>
<dbReference type="SUPFAM" id="SSF57552">
    <property type="entry name" value="Blood coagulation inhibitor (disintegrin)"/>
    <property type="match status" value="1"/>
</dbReference>
<evidence type="ECO:0000259" key="9">
    <source>
        <dbReference type="PROSITE" id="PS50214"/>
    </source>
</evidence>
<evidence type="ECO:0000256" key="5">
    <source>
        <dbReference type="PROSITE-ProRule" id="PRU00276"/>
    </source>
</evidence>
<keyword evidence="5" id="KW-0862">Zinc</keyword>
<proteinExistence type="predicted"/>
<dbReference type="GO" id="GO:0006509">
    <property type="term" value="P:membrane protein ectodomain proteolysis"/>
    <property type="evidence" value="ECO:0007669"/>
    <property type="project" value="TreeGrafter"/>
</dbReference>
<dbReference type="EC" id="3.4.24.81" evidence="2"/>
<accession>A0A9J6FS87</accession>
<protein>
    <recommendedName>
        <fullName evidence="2">ADAM10 endopeptidase</fullName>
        <ecNumber evidence="2">3.4.24.81</ecNumber>
    </recommendedName>
</protein>
<dbReference type="Pfam" id="PF13688">
    <property type="entry name" value="Reprolysin_5"/>
    <property type="match status" value="1"/>
</dbReference>
<dbReference type="VEuPathDB" id="VectorBase:HLOH_061706"/>
<comment type="catalytic activity">
    <reaction evidence="1">
        <text>Endopeptidase of broad specificity.</text>
        <dbReference type="EC" id="3.4.24.81"/>
    </reaction>
</comment>
<comment type="caution">
    <text evidence="11">The sequence shown here is derived from an EMBL/GenBank/DDBJ whole genome shotgun (WGS) entry which is preliminary data.</text>
</comment>
<evidence type="ECO:0000256" key="7">
    <source>
        <dbReference type="SAM" id="Phobius"/>
    </source>
</evidence>
<feature type="signal peptide" evidence="8">
    <location>
        <begin position="1"/>
        <end position="21"/>
    </location>
</feature>
<dbReference type="InterPro" id="IPR049038">
    <property type="entry name" value="ADAM10_Cys-rich"/>
</dbReference>
<keyword evidence="5" id="KW-0479">Metal-binding</keyword>
<comment type="caution">
    <text evidence="5">Lacks conserved residue(s) required for the propagation of feature annotation.</text>
</comment>
<feature type="active site" evidence="5">
    <location>
        <position position="448"/>
    </location>
</feature>
<keyword evidence="7" id="KW-0472">Membrane</keyword>
<dbReference type="InterPro" id="IPR036436">
    <property type="entry name" value="Disintegrin_dom_sf"/>
</dbReference>
<feature type="domain" description="Disintegrin" evidence="9">
    <location>
        <begin position="520"/>
        <end position="618"/>
    </location>
</feature>
<dbReference type="InterPro" id="IPR051489">
    <property type="entry name" value="ADAM_Metalloproteinase"/>
</dbReference>
<reference evidence="11 12" key="1">
    <citation type="journal article" date="2020" name="Cell">
        <title>Large-Scale Comparative Analyses of Tick Genomes Elucidate Their Genetic Diversity and Vector Capacities.</title>
        <authorList>
            <consortium name="Tick Genome and Microbiome Consortium (TIGMIC)"/>
            <person name="Jia N."/>
            <person name="Wang J."/>
            <person name="Shi W."/>
            <person name="Du L."/>
            <person name="Sun Y."/>
            <person name="Zhan W."/>
            <person name="Jiang J.F."/>
            <person name="Wang Q."/>
            <person name="Zhang B."/>
            <person name="Ji P."/>
            <person name="Bell-Sakyi L."/>
            <person name="Cui X.M."/>
            <person name="Yuan T.T."/>
            <person name="Jiang B.G."/>
            <person name="Yang W.F."/>
            <person name="Lam T.T."/>
            <person name="Chang Q.C."/>
            <person name="Ding S.J."/>
            <person name="Wang X.J."/>
            <person name="Zhu J.G."/>
            <person name="Ruan X.D."/>
            <person name="Zhao L."/>
            <person name="Wei J.T."/>
            <person name="Ye R.Z."/>
            <person name="Que T.C."/>
            <person name="Du C.H."/>
            <person name="Zhou Y.H."/>
            <person name="Cheng J.X."/>
            <person name="Dai P.F."/>
            <person name="Guo W.B."/>
            <person name="Han X.H."/>
            <person name="Huang E.J."/>
            <person name="Li L.F."/>
            <person name="Wei W."/>
            <person name="Gao Y.C."/>
            <person name="Liu J.Z."/>
            <person name="Shao H.Z."/>
            <person name="Wang X."/>
            <person name="Wang C.C."/>
            <person name="Yang T.C."/>
            <person name="Huo Q.B."/>
            <person name="Li W."/>
            <person name="Chen H.Y."/>
            <person name="Chen S.E."/>
            <person name="Zhou L.G."/>
            <person name="Ni X.B."/>
            <person name="Tian J.H."/>
            <person name="Sheng Y."/>
            <person name="Liu T."/>
            <person name="Pan Y.S."/>
            <person name="Xia L.Y."/>
            <person name="Li J."/>
            <person name="Zhao F."/>
            <person name="Cao W.C."/>
        </authorList>
    </citation>
    <scope>NUCLEOTIDE SEQUENCE [LARGE SCALE GENOMIC DNA]</scope>
    <source>
        <strain evidence="11">HaeL-2018</strain>
    </source>
</reference>
<dbReference type="OMA" id="NRRFSIC"/>
<evidence type="ECO:0000256" key="8">
    <source>
        <dbReference type="SAM" id="SignalP"/>
    </source>
</evidence>
<dbReference type="SMART" id="SM00050">
    <property type="entry name" value="DISIN"/>
    <property type="match status" value="1"/>
</dbReference>
<keyword evidence="8" id="KW-0732">Signal</keyword>
<dbReference type="PROSITE" id="PS50215">
    <property type="entry name" value="ADAM_MEPRO"/>
    <property type="match status" value="1"/>
</dbReference>
<dbReference type="PANTHER" id="PTHR45702">
    <property type="entry name" value="ADAM10/ADAM17 METALLOPEPTIDASE FAMILY MEMBER"/>
    <property type="match status" value="1"/>
</dbReference>
<feature type="region of interest" description="Disordered" evidence="6">
    <location>
        <begin position="188"/>
        <end position="230"/>
    </location>
</feature>
<evidence type="ECO:0000259" key="10">
    <source>
        <dbReference type="PROSITE" id="PS50215"/>
    </source>
</evidence>
<evidence type="ECO:0000256" key="3">
    <source>
        <dbReference type="ARBA" id="ARBA00022685"/>
    </source>
</evidence>
<feature type="binding site" evidence="5">
    <location>
        <position position="451"/>
    </location>
    <ligand>
        <name>Zn(2+)</name>
        <dbReference type="ChEBI" id="CHEBI:29105"/>
        <note>catalytic</note>
    </ligand>
</feature>
<evidence type="ECO:0000256" key="4">
    <source>
        <dbReference type="ARBA" id="ARBA00023157"/>
    </source>
</evidence>
<dbReference type="GO" id="GO:0046872">
    <property type="term" value="F:metal ion binding"/>
    <property type="evidence" value="ECO:0007669"/>
    <property type="project" value="UniProtKB-KW"/>
</dbReference>
<dbReference type="Pfam" id="PF01562">
    <property type="entry name" value="Pep_M12B_propep"/>
    <property type="match status" value="1"/>
</dbReference>
<keyword evidence="12" id="KW-1185">Reference proteome</keyword>
<dbReference type="OrthoDB" id="2149267at2759"/>
<evidence type="ECO:0000256" key="1">
    <source>
        <dbReference type="ARBA" id="ARBA00001809"/>
    </source>
</evidence>
<dbReference type="InterPro" id="IPR024079">
    <property type="entry name" value="MetalloPept_cat_dom_sf"/>
</dbReference>
<dbReference type="SUPFAM" id="SSF55486">
    <property type="entry name" value="Metalloproteases ('zincins'), catalytic domain"/>
    <property type="match status" value="1"/>
</dbReference>
<dbReference type="Proteomes" id="UP000821853">
    <property type="component" value="Unassembled WGS sequence"/>
</dbReference>
<dbReference type="Pfam" id="PF00200">
    <property type="entry name" value="Disintegrin"/>
    <property type="match status" value="1"/>
</dbReference>
<evidence type="ECO:0000256" key="2">
    <source>
        <dbReference type="ARBA" id="ARBA00012332"/>
    </source>
</evidence>
<sequence length="794" mass="87237">MLSLGSFVLFLVALSHKSSLASSVRRLNDFVHHYEPLSYEPIDMHRDRRWKRSVPGSSARRGGDIEFTFRAYNKEFKLRLQPDRSAFSKDFILQTHRGPIKNHLDHLYSGHVVGFPGSHVVGAVIGGVFSGRISLSRDGEQFYVERAGRYSLESFHSLIYSAHDVSSTGSHCGLNGATKDVLDKVRRRYGRQRPRSSKHRRAERLAPGSIDTTATSSALKSPQDTPRASVGNDGIKVAAFESSTVGLVPPYLPLRRKTHVKRVCNMEIIVDHRLFQAVSSEEGGDQWRARELLTDMVSQHVSAVSEIFASTNFNGITGITFEVQRLVVNDSNACEGPQMLDNSFCRDNLDAAHALLEMSKTNHDGFCVSYLWTHRDFPGGTLGLAYMAEPNGYTGGICEPFQSGTSVEVGTSGGGFLGRLSLNTGVITFLNKNVRVPQRVTEITFAHELGHNFGSPHDYPAECVQGGSGGNFIMYATATRGNMPNNRRFSICSVRNISAILAEMFTDQGPRPNCFQEPRGPFCGNSIRETDEECDCGFDRRDCSDDACCYAREHGEINRRACTLKPGAVCSPSNGACCSASCRFHNTTVPCRAEDDCQFEAYCDGVAGECPPSEWKPDGTLCNHGTQLCESGECRLSVCRLFDLVECLLTGANADAGQLCLIACRENEEGSECKEACAFKNMKDFCGRHMQPGAPCDDLRGYCDVFQRCRLIDAEGPLARLRHIVFGARGLGNALTRHWYATLAAVVAAAIGTVVFVRACAVHTPSTNPHLRHQRSVKDSARHPVAFLKDLTGL</sequence>
<feature type="compositionally biased region" description="Polar residues" evidence="6">
    <location>
        <begin position="210"/>
        <end position="226"/>
    </location>
</feature>
<dbReference type="EMBL" id="JABSTR010000003">
    <property type="protein sequence ID" value="KAH9365687.1"/>
    <property type="molecule type" value="Genomic_DNA"/>
</dbReference>
<gene>
    <name evidence="11" type="ORF">HPB48_021978</name>
</gene>
<dbReference type="GO" id="GO:0005886">
    <property type="term" value="C:plasma membrane"/>
    <property type="evidence" value="ECO:0007669"/>
    <property type="project" value="TreeGrafter"/>
</dbReference>
<keyword evidence="4" id="KW-1015">Disulfide bond</keyword>
<feature type="transmembrane region" description="Helical" evidence="7">
    <location>
        <begin position="739"/>
        <end position="761"/>
    </location>
</feature>
<dbReference type="InterPro" id="IPR001590">
    <property type="entry name" value="Peptidase_M12B"/>
</dbReference>
<feature type="chain" id="PRO_5039944877" description="ADAM10 endopeptidase" evidence="8">
    <location>
        <begin position="22"/>
        <end position="794"/>
    </location>
</feature>
<organism evidence="11 12">
    <name type="scientific">Haemaphysalis longicornis</name>
    <name type="common">Bush tick</name>
    <dbReference type="NCBI Taxonomy" id="44386"/>
    <lineage>
        <taxon>Eukaryota</taxon>
        <taxon>Metazoa</taxon>
        <taxon>Ecdysozoa</taxon>
        <taxon>Arthropoda</taxon>
        <taxon>Chelicerata</taxon>
        <taxon>Arachnida</taxon>
        <taxon>Acari</taxon>
        <taxon>Parasitiformes</taxon>
        <taxon>Ixodida</taxon>
        <taxon>Ixodoidea</taxon>
        <taxon>Ixodidae</taxon>
        <taxon>Haemaphysalinae</taxon>
        <taxon>Haemaphysalis</taxon>
    </lineage>
</organism>
<dbReference type="Pfam" id="PF21299">
    <property type="entry name" value="ADAM10_Cys-rich"/>
    <property type="match status" value="1"/>
</dbReference>
<dbReference type="GO" id="GO:0007219">
    <property type="term" value="P:Notch signaling pathway"/>
    <property type="evidence" value="ECO:0007669"/>
    <property type="project" value="TreeGrafter"/>
</dbReference>
<evidence type="ECO:0000256" key="6">
    <source>
        <dbReference type="SAM" id="MobiDB-lite"/>
    </source>
</evidence>
<dbReference type="InterPro" id="IPR002870">
    <property type="entry name" value="Peptidase_M12B_N"/>
</dbReference>
<dbReference type="Gene3D" id="4.10.70.10">
    <property type="entry name" value="Disintegrin domain"/>
    <property type="match status" value="1"/>
</dbReference>
<dbReference type="AlphaFoldDB" id="A0A9J6FS87"/>
<feature type="binding site" evidence="5">
    <location>
        <position position="457"/>
    </location>
    <ligand>
        <name>Zn(2+)</name>
        <dbReference type="ChEBI" id="CHEBI:29105"/>
        <note>catalytic</note>
    </ligand>
</feature>
<keyword evidence="7" id="KW-1133">Transmembrane helix</keyword>
<feature type="domain" description="Peptidase M12B" evidence="10">
    <location>
        <begin position="262"/>
        <end position="503"/>
    </location>
</feature>
<dbReference type="PANTHER" id="PTHR45702:SF2">
    <property type="entry name" value="KUZBANIAN, ISOFORM A"/>
    <property type="match status" value="1"/>
</dbReference>
<evidence type="ECO:0000313" key="12">
    <source>
        <dbReference type="Proteomes" id="UP000821853"/>
    </source>
</evidence>
<evidence type="ECO:0000313" key="11">
    <source>
        <dbReference type="EMBL" id="KAH9365687.1"/>
    </source>
</evidence>
<dbReference type="GO" id="GO:0004222">
    <property type="term" value="F:metalloendopeptidase activity"/>
    <property type="evidence" value="ECO:0007669"/>
    <property type="project" value="InterPro"/>
</dbReference>
<feature type="binding site" evidence="5">
    <location>
        <position position="447"/>
    </location>
    <ligand>
        <name>Zn(2+)</name>
        <dbReference type="ChEBI" id="CHEBI:29105"/>
        <note>catalytic</note>
    </ligand>
</feature>
<dbReference type="FunFam" id="4.10.70.10:FF:000003">
    <property type="entry name" value="Disintegrin and metalloproteinase domain-containing protein 17"/>
    <property type="match status" value="1"/>
</dbReference>
<keyword evidence="7" id="KW-0812">Transmembrane</keyword>